<reference evidence="3" key="1">
    <citation type="submission" date="2022-05" db="EMBL/GenBank/DDBJ databases">
        <title>Sphingomonas sp. strain MG17 Genome sequencing and assembly.</title>
        <authorList>
            <person name="Kim I."/>
        </authorList>
    </citation>
    <scope>NUCLEOTIDE SEQUENCE</scope>
    <source>
        <strain evidence="3">MG17</strain>
    </source>
</reference>
<accession>A0A9X2HMH3</accession>
<evidence type="ECO:0000256" key="2">
    <source>
        <dbReference type="ARBA" id="ARBA00022801"/>
    </source>
</evidence>
<evidence type="ECO:0008006" key="5">
    <source>
        <dbReference type="Google" id="ProtNLM"/>
    </source>
</evidence>
<evidence type="ECO:0000313" key="4">
    <source>
        <dbReference type="Proteomes" id="UP001139451"/>
    </source>
</evidence>
<evidence type="ECO:0000313" key="3">
    <source>
        <dbReference type="EMBL" id="MCP3730369.1"/>
    </source>
</evidence>
<dbReference type="EMBL" id="JAMLDX010000005">
    <property type="protein sequence ID" value="MCP3730369.1"/>
    <property type="molecule type" value="Genomic_DNA"/>
</dbReference>
<dbReference type="Proteomes" id="UP001139451">
    <property type="component" value="Unassembled WGS sequence"/>
</dbReference>
<dbReference type="GO" id="GO:0046872">
    <property type="term" value="F:metal ion binding"/>
    <property type="evidence" value="ECO:0007669"/>
    <property type="project" value="UniProtKB-KW"/>
</dbReference>
<dbReference type="GO" id="GO:0009245">
    <property type="term" value="P:lipid A biosynthetic process"/>
    <property type="evidence" value="ECO:0007669"/>
    <property type="project" value="TreeGrafter"/>
</dbReference>
<protein>
    <recommendedName>
        <fullName evidence="5">Phosphohydrolase</fullName>
    </recommendedName>
</protein>
<gene>
    <name evidence="3" type="ORF">M9978_07995</name>
</gene>
<dbReference type="InterPro" id="IPR051158">
    <property type="entry name" value="Metallophosphoesterase_sf"/>
</dbReference>
<proteinExistence type="predicted"/>
<dbReference type="PANTHER" id="PTHR31302">
    <property type="entry name" value="TRANSMEMBRANE PROTEIN WITH METALLOPHOSPHOESTERASE DOMAIN-RELATED"/>
    <property type="match status" value="1"/>
</dbReference>
<sequence>MLANEALRAGPVVIAGADDPYTRRADIAALVRSAARHDAPVVTLSHSPDIVPQLPPRFGLVLAGHTHCGQIALPLIGRVATMSDHGDRYACGVIREGGRTVIVGAGLGTSLLPLRYGAPPDFWVITIGPLAPAHGLR</sequence>
<dbReference type="AlphaFoldDB" id="A0A9X2HMH3"/>
<dbReference type="SUPFAM" id="SSF56300">
    <property type="entry name" value="Metallo-dependent phosphatases"/>
    <property type="match status" value="1"/>
</dbReference>
<keyword evidence="1" id="KW-0479">Metal-binding</keyword>
<dbReference type="PANTHER" id="PTHR31302:SF31">
    <property type="entry name" value="PHOSPHODIESTERASE YAEI"/>
    <property type="match status" value="1"/>
</dbReference>
<organism evidence="3 4">
    <name type="scientific">Sphingomonas tagetis</name>
    <dbReference type="NCBI Taxonomy" id="2949092"/>
    <lineage>
        <taxon>Bacteria</taxon>
        <taxon>Pseudomonadati</taxon>
        <taxon>Pseudomonadota</taxon>
        <taxon>Alphaproteobacteria</taxon>
        <taxon>Sphingomonadales</taxon>
        <taxon>Sphingomonadaceae</taxon>
        <taxon>Sphingomonas</taxon>
    </lineage>
</organism>
<dbReference type="GO" id="GO:0008758">
    <property type="term" value="F:UDP-2,3-diacylglucosamine hydrolase activity"/>
    <property type="evidence" value="ECO:0007669"/>
    <property type="project" value="TreeGrafter"/>
</dbReference>
<keyword evidence="4" id="KW-1185">Reference proteome</keyword>
<comment type="caution">
    <text evidence="3">The sequence shown here is derived from an EMBL/GenBank/DDBJ whole genome shotgun (WGS) entry which is preliminary data.</text>
</comment>
<keyword evidence="2" id="KW-0378">Hydrolase</keyword>
<name>A0A9X2HMH3_9SPHN</name>
<dbReference type="GO" id="GO:0016020">
    <property type="term" value="C:membrane"/>
    <property type="evidence" value="ECO:0007669"/>
    <property type="project" value="GOC"/>
</dbReference>
<evidence type="ECO:0000256" key="1">
    <source>
        <dbReference type="ARBA" id="ARBA00022723"/>
    </source>
</evidence>
<dbReference type="InterPro" id="IPR029052">
    <property type="entry name" value="Metallo-depent_PP-like"/>
</dbReference>